<dbReference type="GO" id="GO:0003691">
    <property type="term" value="F:double-stranded telomeric DNA binding"/>
    <property type="evidence" value="ECO:0007669"/>
    <property type="project" value="UniProtKB-UniRule"/>
</dbReference>
<dbReference type="GO" id="GO:0008301">
    <property type="term" value="F:DNA binding, bending"/>
    <property type="evidence" value="ECO:0007669"/>
    <property type="project" value="TreeGrafter"/>
</dbReference>
<dbReference type="GO" id="GO:0042803">
    <property type="term" value="F:protein homodimerization activity"/>
    <property type="evidence" value="ECO:0007669"/>
    <property type="project" value="UniProtKB-UniRule"/>
</dbReference>
<dbReference type="InterPro" id="IPR052450">
    <property type="entry name" value="TRBD-Containing_Protein"/>
</dbReference>
<keyword evidence="2" id="KW-0131">Cell cycle</keyword>
<evidence type="ECO:0000256" key="1">
    <source>
        <dbReference type="ARBA" id="ARBA00023242"/>
    </source>
</evidence>
<comment type="subunit">
    <text evidence="2">Homodimer.</text>
</comment>
<gene>
    <name evidence="4" type="ORF">KUDE01_031304</name>
</gene>
<dbReference type="Proteomes" id="UP001228049">
    <property type="component" value="Unassembled WGS sequence"/>
</dbReference>
<feature type="compositionally biased region" description="Acidic residues" evidence="3">
    <location>
        <begin position="222"/>
        <end position="255"/>
    </location>
</feature>
<evidence type="ECO:0000313" key="4">
    <source>
        <dbReference type="EMBL" id="KAK1885108.1"/>
    </source>
</evidence>
<sequence>MAAENHNKAMCEFSRVRAVTTGWIVDFMFLSLCRRFKEGKFEEFNEIIQTLEAITECPAKELHEDKTMICAFLARVMHGKQLDVQFEENEDMFPLMSAAKIWSEINHTVADQRLFRDILELLFVQSVTVCLMSDQISHACLALKWFEKNYTLPQNLCSKVSSMVTKEYPHDPLLTSYSFTRLLETIKTYLDAYLEKNPSDYLVKEATKMLQASPESQKSEDDVTQDDVTQDDVTQDDVTQDDVTQDDVTQDDVTQDDLTQGDLTQDDLVQDDLVQDDVTQDDVTQEDVTQEDVTQDDVTQDDVKPEENIQTTKDKKTKRKLLPTNFMEDWEIDSCRKPFLSVKRVPENDVSQVTCQKSMETSTVLKKRKSPRKWTDKLDRHLKRGVKRHGGEVGPDVSGFRFGL</sequence>
<name>A0AAD9EXG2_DISEL</name>
<dbReference type="GO" id="GO:0008156">
    <property type="term" value="P:negative regulation of DNA replication"/>
    <property type="evidence" value="ECO:0007669"/>
    <property type="project" value="TreeGrafter"/>
</dbReference>
<dbReference type="EMBL" id="JASDAP010000021">
    <property type="protein sequence ID" value="KAK1885108.1"/>
    <property type="molecule type" value="Genomic_DNA"/>
</dbReference>
<dbReference type="AlphaFoldDB" id="A0AAD9EXG2"/>
<dbReference type="InterPro" id="IPR036507">
    <property type="entry name" value="Telomere_rpt-bd_fac_dimer_sf"/>
</dbReference>
<dbReference type="GO" id="GO:1905839">
    <property type="term" value="P:negative regulation of telomeric D-loop disassembly"/>
    <property type="evidence" value="ECO:0007669"/>
    <property type="project" value="TreeGrafter"/>
</dbReference>
<dbReference type="GO" id="GO:0098505">
    <property type="term" value="F:G-rich strand telomeric DNA binding"/>
    <property type="evidence" value="ECO:0007669"/>
    <property type="project" value="TreeGrafter"/>
</dbReference>
<dbReference type="Gene3D" id="1.25.40.210">
    <property type="entry name" value="Telomere repeat-binding factor, dimerisation domain"/>
    <property type="match status" value="1"/>
</dbReference>
<keyword evidence="2" id="KW-0238">DNA-binding</keyword>
<keyword evidence="1 2" id="KW-0539">Nucleus</keyword>
<comment type="caution">
    <text evidence="4">The sequence shown here is derived from an EMBL/GenBank/DDBJ whole genome shotgun (WGS) entry which is preliminary data.</text>
</comment>
<reference evidence="4" key="1">
    <citation type="submission" date="2023-04" db="EMBL/GenBank/DDBJ databases">
        <title>Chromosome-level genome of Chaenocephalus aceratus.</title>
        <authorList>
            <person name="Park H."/>
        </authorList>
    </citation>
    <scope>NUCLEOTIDE SEQUENCE</scope>
    <source>
        <strain evidence="4">DE</strain>
        <tissue evidence="4">Muscle</tissue>
    </source>
</reference>
<dbReference type="InterPro" id="IPR017357">
    <property type="entry name" value="TERF1/2"/>
</dbReference>
<keyword evidence="2" id="KW-0779">Telomere</keyword>
<feature type="compositionally biased region" description="Acidic residues" evidence="3">
    <location>
        <begin position="264"/>
        <end position="300"/>
    </location>
</feature>
<dbReference type="GO" id="GO:0000783">
    <property type="term" value="C:nuclear telomere cap complex"/>
    <property type="evidence" value="ECO:0007669"/>
    <property type="project" value="TreeGrafter"/>
</dbReference>
<dbReference type="GO" id="GO:0071532">
    <property type="term" value="F:ankyrin repeat binding"/>
    <property type="evidence" value="ECO:0007669"/>
    <property type="project" value="TreeGrafter"/>
</dbReference>
<dbReference type="GO" id="GO:0007004">
    <property type="term" value="P:telomere maintenance via telomerase"/>
    <property type="evidence" value="ECO:0007669"/>
    <property type="project" value="TreeGrafter"/>
</dbReference>
<feature type="region of interest" description="Disordered" evidence="3">
    <location>
        <begin position="212"/>
        <end position="316"/>
    </location>
</feature>
<evidence type="ECO:0000313" key="5">
    <source>
        <dbReference type="Proteomes" id="UP001228049"/>
    </source>
</evidence>
<dbReference type="GO" id="GO:0008017">
    <property type="term" value="F:microtubule binding"/>
    <property type="evidence" value="ECO:0007669"/>
    <property type="project" value="TreeGrafter"/>
</dbReference>
<proteinExistence type="predicted"/>
<comment type="subcellular location">
    <subcellularLocation>
        <location evidence="2">Nucleus</location>
    </subcellularLocation>
</comment>
<organism evidence="4 5">
    <name type="scientific">Dissostichus eleginoides</name>
    <name type="common">Patagonian toothfish</name>
    <name type="synonym">Dissostichus amissus</name>
    <dbReference type="NCBI Taxonomy" id="100907"/>
    <lineage>
        <taxon>Eukaryota</taxon>
        <taxon>Metazoa</taxon>
        <taxon>Chordata</taxon>
        <taxon>Craniata</taxon>
        <taxon>Vertebrata</taxon>
        <taxon>Euteleostomi</taxon>
        <taxon>Actinopterygii</taxon>
        <taxon>Neopterygii</taxon>
        <taxon>Teleostei</taxon>
        <taxon>Neoteleostei</taxon>
        <taxon>Acanthomorphata</taxon>
        <taxon>Eupercaria</taxon>
        <taxon>Perciformes</taxon>
        <taxon>Notothenioidei</taxon>
        <taxon>Nototheniidae</taxon>
        <taxon>Dissostichus</taxon>
    </lineage>
</organism>
<keyword evidence="2" id="KW-0158">Chromosome</keyword>
<protein>
    <recommendedName>
        <fullName evidence="2">Telomeric repeat-binding factor</fullName>
    </recommendedName>
</protein>
<accession>A0AAD9EXG2</accession>
<dbReference type="PIRSF" id="PIRSF038016">
    <property type="entry name" value="Telomere_bd-1_Pin2"/>
    <property type="match status" value="1"/>
</dbReference>
<dbReference type="PANTHER" id="PTHR46734:SF1">
    <property type="entry name" value="TELOMERIC REPEAT-BINDING FACTOR 1"/>
    <property type="match status" value="1"/>
</dbReference>
<dbReference type="PANTHER" id="PTHR46734">
    <property type="entry name" value="TELOMERIC REPEAT-BINDING FACTOR 1 TERF1"/>
    <property type="match status" value="1"/>
</dbReference>
<evidence type="ECO:0000256" key="2">
    <source>
        <dbReference type="PIRNR" id="PIRNR038016"/>
    </source>
</evidence>
<dbReference type="GO" id="GO:0003720">
    <property type="term" value="F:telomerase activity"/>
    <property type="evidence" value="ECO:0007669"/>
    <property type="project" value="TreeGrafter"/>
</dbReference>
<evidence type="ECO:0000256" key="3">
    <source>
        <dbReference type="SAM" id="MobiDB-lite"/>
    </source>
</evidence>
<keyword evidence="5" id="KW-1185">Reference proteome</keyword>
<comment type="function">
    <text evidence="2">Binds the telomeric double-stranded 5'-TTAGGG-3' repeat.</text>
</comment>
<dbReference type="SUPFAM" id="SSF63600">
    <property type="entry name" value="Telomeric repeat binding factor (TRF) dimerisation domain"/>
    <property type="match status" value="1"/>
</dbReference>